<keyword evidence="2" id="KW-1185">Reference proteome</keyword>
<gene>
    <name evidence="1" type="ORF">KIL84_006356</name>
</gene>
<dbReference type="AlphaFoldDB" id="A0A9D3X0K4"/>
<evidence type="ECO:0000313" key="1">
    <source>
        <dbReference type="EMBL" id="KAH1170738.1"/>
    </source>
</evidence>
<comment type="caution">
    <text evidence="1">The sequence shown here is derived from an EMBL/GenBank/DDBJ whole genome shotgun (WGS) entry which is preliminary data.</text>
</comment>
<dbReference type="EMBL" id="JAHDVG010000483">
    <property type="protein sequence ID" value="KAH1170738.1"/>
    <property type="molecule type" value="Genomic_DNA"/>
</dbReference>
<proteinExistence type="predicted"/>
<dbReference type="Proteomes" id="UP000827986">
    <property type="component" value="Unassembled WGS sequence"/>
</dbReference>
<protein>
    <submittedName>
        <fullName evidence="1">Uncharacterized protein</fullName>
    </submittedName>
</protein>
<accession>A0A9D3X0K4</accession>
<reference evidence="1" key="1">
    <citation type="submission" date="2021-09" db="EMBL/GenBank/DDBJ databases">
        <title>The genome of Mauremys mutica provides insights into the evolution of semi-aquatic lifestyle.</title>
        <authorList>
            <person name="Gong S."/>
            <person name="Gao Y."/>
        </authorList>
    </citation>
    <scope>NUCLEOTIDE SEQUENCE</scope>
    <source>
        <strain evidence="1">MM-2020</strain>
        <tissue evidence="1">Muscle</tissue>
    </source>
</reference>
<organism evidence="1 2">
    <name type="scientific">Mauremys mutica</name>
    <name type="common">yellowpond turtle</name>
    <dbReference type="NCBI Taxonomy" id="74926"/>
    <lineage>
        <taxon>Eukaryota</taxon>
        <taxon>Metazoa</taxon>
        <taxon>Chordata</taxon>
        <taxon>Craniata</taxon>
        <taxon>Vertebrata</taxon>
        <taxon>Euteleostomi</taxon>
        <taxon>Archelosauria</taxon>
        <taxon>Testudinata</taxon>
        <taxon>Testudines</taxon>
        <taxon>Cryptodira</taxon>
        <taxon>Durocryptodira</taxon>
        <taxon>Testudinoidea</taxon>
        <taxon>Geoemydidae</taxon>
        <taxon>Geoemydinae</taxon>
        <taxon>Mauremys</taxon>
    </lineage>
</organism>
<sequence length="100" mass="11149">MLGPDHAIGYVTFSEASQRCEDHTSDCRVVALVSIPPGFDLAFTSVIKILHENLPKQLQIETRLVCYYKLEILKCILYSLIKLVSLVNCVKTPTSLSPIV</sequence>
<evidence type="ECO:0000313" key="2">
    <source>
        <dbReference type="Proteomes" id="UP000827986"/>
    </source>
</evidence>
<name>A0A9D3X0K4_9SAUR</name>